<evidence type="ECO:0000256" key="7">
    <source>
        <dbReference type="SAM" id="MobiDB-lite"/>
    </source>
</evidence>
<dbReference type="EC" id="1.14.-.-" evidence="9"/>
<accession>A0AAU7QF32</accession>
<evidence type="ECO:0000256" key="6">
    <source>
        <dbReference type="PIRSR" id="PIRSR000337-1"/>
    </source>
</evidence>
<dbReference type="PANTHER" id="PTHR30011:SF16">
    <property type="entry name" value="C2H2 FINGER DOMAIN TRANSCRIPTION FACTOR (EUROFUNG)-RELATED"/>
    <property type="match status" value="1"/>
</dbReference>
<keyword evidence="3 9" id="KW-0560">Oxidoreductase</keyword>
<dbReference type="PIRSF" id="PIRSF000337">
    <property type="entry name" value="NTA_MOA"/>
    <property type="match status" value="1"/>
</dbReference>
<keyword evidence="1 6" id="KW-0285">Flavoprotein</keyword>
<dbReference type="GO" id="GO:0004497">
    <property type="term" value="F:monooxygenase activity"/>
    <property type="evidence" value="ECO:0007669"/>
    <property type="project" value="UniProtKB-KW"/>
</dbReference>
<evidence type="ECO:0000259" key="8">
    <source>
        <dbReference type="Pfam" id="PF00296"/>
    </source>
</evidence>
<evidence type="ECO:0000256" key="3">
    <source>
        <dbReference type="ARBA" id="ARBA00023002"/>
    </source>
</evidence>
<dbReference type="EMBL" id="CP157947">
    <property type="protein sequence ID" value="XBS71537.1"/>
    <property type="molecule type" value="Genomic_DNA"/>
</dbReference>
<dbReference type="InterPro" id="IPR036661">
    <property type="entry name" value="Luciferase-like_sf"/>
</dbReference>
<evidence type="ECO:0000256" key="1">
    <source>
        <dbReference type="ARBA" id="ARBA00022630"/>
    </source>
</evidence>
<sequence length="387" mass="42834">MPKRLIFNAFSMNAVSHVYHGLWRHPETRQTELNDISAWVDLARILEKGKFDSLFLADALGLDSGHNGSWDIYAEQGIHFPVNDPTVLAAALITSTEHLGLAFTSSILQSHPFDFARRVSTLDHLSRGRIGWNIVTSTSRNAAQNFGFDGPVAHDERYRWADEYMAVVYKLWERSWDQDAVVADRRAGRYADPHKIHAIDHQGERYRVRGPHLSSPSPQRTPFLIQAGSSTAGRAFAERNAEATFVVCLTPESARTAISGLRAGLVRAGRRPEDLLVFQGLSFVVGSTDEEAARKARALDEYVSTDGLAAHVGRDLGIDFGRLDPDRPVADFNIEGLQGFTRFYEEAHPGKKSPACGSGDGHVLQRPYRRHSRAYRPSPGLVAGGGH</sequence>
<feature type="binding site" evidence="6">
    <location>
        <position position="58"/>
    </location>
    <ligand>
        <name>FMN</name>
        <dbReference type="ChEBI" id="CHEBI:58210"/>
    </ligand>
</feature>
<proteinExistence type="inferred from homology"/>
<name>A0AAU7QF32_9GAMM</name>
<gene>
    <name evidence="9" type="ORF">ABK905_11790</name>
</gene>
<feature type="binding site" evidence="6">
    <location>
        <position position="154"/>
    </location>
    <ligand>
        <name>FMN</name>
        <dbReference type="ChEBI" id="CHEBI:58210"/>
    </ligand>
</feature>
<evidence type="ECO:0000313" key="9">
    <source>
        <dbReference type="EMBL" id="XBS71537.1"/>
    </source>
</evidence>
<protein>
    <submittedName>
        <fullName evidence="9">NtaA/DmoA family FMN-dependent monooxygenase</fullName>
        <ecNumber evidence="9">1.14.-.-</ecNumber>
    </submittedName>
</protein>
<organism evidence="9">
    <name type="scientific">Acerihabitans sp. KWT182</name>
    <dbReference type="NCBI Taxonomy" id="3157919"/>
    <lineage>
        <taxon>Bacteria</taxon>
        <taxon>Pseudomonadati</taxon>
        <taxon>Pseudomonadota</taxon>
        <taxon>Gammaproteobacteria</taxon>
        <taxon>Enterobacterales</taxon>
        <taxon>Pectobacteriaceae</taxon>
        <taxon>Acerihabitans</taxon>
    </lineage>
</organism>
<evidence type="ECO:0000256" key="2">
    <source>
        <dbReference type="ARBA" id="ARBA00022643"/>
    </source>
</evidence>
<dbReference type="InterPro" id="IPR051260">
    <property type="entry name" value="Diverse_substr_monoxygenases"/>
</dbReference>
<feature type="binding site" evidence="6">
    <location>
        <position position="230"/>
    </location>
    <ligand>
        <name>FMN</name>
        <dbReference type="ChEBI" id="CHEBI:58210"/>
    </ligand>
</feature>
<feature type="region of interest" description="Disordered" evidence="7">
    <location>
        <begin position="350"/>
        <end position="387"/>
    </location>
</feature>
<feature type="domain" description="Luciferase-like" evidence="8">
    <location>
        <begin position="23"/>
        <end position="300"/>
    </location>
</feature>
<feature type="binding site" evidence="6">
    <location>
        <position position="229"/>
    </location>
    <ligand>
        <name>FMN</name>
        <dbReference type="ChEBI" id="CHEBI:58210"/>
    </ligand>
</feature>
<reference evidence="9" key="1">
    <citation type="submission" date="2024-06" db="EMBL/GenBank/DDBJ databases">
        <authorList>
            <person name="Coelho C."/>
            <person name="Bento M."/>
            <person name="Garcia E."/>
            <person name="Camelo A."/>
            <person name="Brandao I."/>
            <person name="Espirito Santo C."/>
            <person name="Trovao J."/>
            <person name="Verissimo A."/>
            <person name="Costa J."/>
            <person name="Tiago I."/>
        </authorList>
    </citation>
    <scope>NUCLEOTIDE SEQUENCE</scope>
    <source>
        <strain evidence="9">KWT182</strain>
    </source>
</reference>
<feature type="binding site" evidence="6">
    <location>
        <position position="104"/>
    </location>
    <ligand>
        <name>FMN</name>
        <dbReference type="ChEBI" id="CHEBI:58210"/>
    </ligand>
</feature>
<dbReference type="SUPFAM" id="SSF51679">
    <property type="entry name" value="Bacterial luciferase-like"/>
    <property type="match status" value="1"/>
</dbReference>
<feature type="binding site" evidence="6">
    <location>
        <position position="158"/>
    </location>
    <ligand>
        <name>FMN</name>
        <dbReference type="ChEBI" id="CHEBI:58210"/>
    </ligand>
</feature>
<dbReference type="InterPro" id="IPR016215">
    <property type="entry name" value="NTA_MOA"/>
</dbReference>
<evidence type="ECO:0000256" key="5">
    <source>
        <dbReference type="ARBA" id="ARBA00033748"/>
    </source>
</evidence>
<comment type="similarity">
    <text evidence="5">Belongs to the NtaA/SnaA/DszA monooxygenase family.</text>
</comment>
<keyword evidence="4 9" id="KW-0503">Monooxygenase</keyword>
<dbReference type="InterPro" id="IPR011251">
    <property type="entry name" value="Luciferase-like_dom"/>
</dbReference>
<dbReference type="AlphaFoldDB" id="A0AAU7QF32"/>
<dbReference type="NCBIfam" id="TIGR03860">
    <property type="entry name" value="FMN_nitrolo"/>
    <property type="match status" value="1"/>
</dbReference>
<evidence type="ECO:0000256" key="4">
    <source>
        <dbReference type="ARBA" id="ARBA00023033"/>
    </source>
</evidence>
<dbReference type="Gene3D" id="3.20.20.30">
    <property type="entry name" value="Luciferase-like domain"/>
    <property type="match status" value="1"/>
</dbReference>
<dbReference type="GO" id="GO:0016705">
    <property type="term" value="F:oxidoreductase activity, acting on paired donors, with incorporation or reduction of molecular oxygen"/>
    <property type="evidence" value="ECO:0007669"/>
    <property type="project" value="InterPro"/>
</dbReference>
<dbReference type="PANTHER" id="PTHR30011">
    <property type="entry name" value="ALKANESULFONATE MONOOXYGENASE-RELATED"/>
    <property type="match status" value="1"/>
</dbReference>
<keyword evidence="2 6" id="KW-0288">FMN</keyword>
<dbReference type="Pfam" id="PF00296">
    <property type="entry name" value="Bac_luciferase"/>
    <property type="match status" value="1"/>
</dbReference>